<dbReference type="PANTHER" id="PTHR34322">
    <property type="entry name" value="TRANSPOSASE, Y1_TNP DOMAIN-CONTAINING"/>
    <property type="match status" value="1"/>
</dbReference>
<evidence type="ECO:0000313" key="3">
    <source>
        <dbReference type="Proteomes" id="UP000176451"/>
    </source>
</evidence>
<accession>A0A1F5EKT2</accession>
<reference evidence="2 3" key="1">
    <citation type="journal article" date="2016" name="Nat. Commun.">
        <title>Thousands of microbial genomes shed light on interconnected biogeochemical processes in an aquifer system.</title>
        <authorList>
            <person name="Anantharaman K."/>
            <person name="Brown C.T."/>
            <person name="Hug L.A."/>
            <person name="Sharon I."/>
            <person name="Castelle C.J."/>
            <person name="Probst A.J."/>
            <person name="Thomas B.C."/>
            <person name="Singh A."/>
            <person name="Wilkins M.J."/>
            <person name="Karaoz U."/>
            <person name="Brodie E.L."/>
            <person name="Williams K.H."/>
            <person name="Hubbard S.S."/>
            <person name="Banfield J.F."/>
        </authorList>
    </citation>
    <scope>NUCLEOTIDE SEQUENCE [LARGE SCALE GENOMIC DNA]</scope>
</reference>
<dbReference type="STRING" id="1797469.A3F08_01475"/>
<dbReference type="GO" id="GO:0006313">
    <property type="term" value="P:DNA transposition"/>
    <property type="evidence" value="ECO:0007669"/>
    <property type="project" value="InterPro"/>
</dbReference>
<dbReference type="AlphaFoldDB" id="A0A1F5EKT2"/>
<feature type="domain" description="Transposase IS200-like" evidence="1">
    <location>
        <begin position="10"/>
        <end position="155"/>
    </location>
</feature>
<dbReference type="InterPro" id="IPR036515">
    <property type="entry name" value="Transposase_17_sf"/>
</dbReference>
<dbReference type="PANTHER" id="PTHR34322:SF2">
    <property type="entry name" value="TRANSPOSASE IS200-LIKE DOMAIN-CONTAINING PROTEIN"/>
    <property type="match status" value="1"/>
</dbReference>
<dbReference type="GO" id="GO:0004803">
    <property type="term" value="F:transposase activity"/>
    <property type="evidence" value="ECO:0007669"/>
    <property type="project" value="InterPro"/>
</dbReference>
<evidence type="ECO:0000313" key="2">
    <source>
        <dbReference type="EMBL" id="OGD67816.1"/>
    </source>
</evidence>
<evidence type="ECO:0000259" key="1">
    <source>
        <dbReference type="SMART" id="SM01321"/>
    </source>
</evidence>
<gene>
    <name evidence="2" type="ORF">A3F08_01475</name>
</gene>
<organism evidence="2 3">
    <name type="scientific">Candidatus Berkelbacteria bacterium RIFCSPHIGHO2_12_FULL_36_9</name>
    <dbReference type="NCBI Taxonomy" id="1797469"/>
    <lineage>
        <taxon>Bacteria</taxon>
        <taxon>Candidatus Berkelbacteria</taxon>
    </lineage>
</organism>
<dbReference type="SUPFAM" id="SSF143422">
    <property type="entry name" value="Transposase IS200-like"/>
    <property type="match status" value="1"/>
</dbReference>
<proteinExistence type="predicted"/>
<dbReference type="Proteomes" id="UP000176451">
    <property type="component" value="Unassembled WGS sequence"/>
</dbReference>
<dbReference type="Pfam" id="PF01797">
    <property type="entry name" value="Y1_Tnp"/>
    <property type="match status" value="1"/>
</dbReference>
<dbReference type="SMART" id="SM01321">
    <property type="entry name" value="Y1_Tnp"/>
    <property type="match status" value="1"/>
</dbReference>
<name>A0A1F5EKT2_9BACT</name>
<dbReference type="Gene3D" id="3.30.70.1290">
    <property type="entry name" value="Transposase IS200-like"/>
    <property type="match status" value="1"/>
</dbReference>
<dbReference type="EMBL" id="MEZV01000009">
    <property type="protein sequence ID" value="OGD67816.1"/>
    <property type="molecule type" value="Genomic_DNA"/>
</dbReference>
<protein>
    <recommendedName>
        <fullName evidence="1">Transposase IS200-like domain-containing protein</fullName>
    </recommendedName>
</protein>
<sequence>MSPFRKNPLVNGEVYHVISRSIAGFKIFNSERDFSRMVDAIRFYKYRTTYKFSDFSDLDFKTQSKIYDKLALDIAKNQIIQVIAYCLMPTHIHLVLKQISDNGITSFVNKLLNSYSRYFNLLHGRKGPLWESRFKSIHIDSDELLLHITRYNHLNPSSGGLVKKPEDWKYSSYNEYLNKTNIKICEFNDLLNIDSKTYRKFVNDRISYQKEISKIKALILEDYFG</sequence>
<dbReference type="InterPro" id="IPR002686">
    <property type="entry name" value="Transposase_17"/>
</dbReference>
<dbReference type="GO" id="GO:0003677">
    <property type="term" value="F:DNA binding"/>
    <property type="evidence" value="ECO:0007669"/>
    <property type="project" value="InterPro"/>
</dbReference>
<comment type="caution">
    <text evidence="2">The sequence shown here is derived from an EMBL/GenBank/DDBJ whole genome shotgun (WGS) entry which is preliminary data.</text>
</comment>